<protein>
    <submittedName>
        <fullName evidence="1">Uncharacterized protein</fullName>
    </submittedName>
</protein>
<name>A0A6A6CK03_ZASCE</name>
<dbReference type="EMBL" id="ML993599">
    <property type="protein sequence ID" value="KAF2165756.1"/>
    <property type="molecule type" value="Genomic_DNA"/>
</dbReference>
<accession>A0A6A6CK03</accession>
<keyword evidence="2" id="KW-1185">Reference proteome</keyword>
<dbReference type="RefSeq" id="XP_033666645.1">
    <property type="nucleotide sequence ID" value="XM_033813054.1"/>
</dbReference>
<sequence>MDFVHPLAAPRQRRHESRLPDHFTVIIPKSTSAACVTEMKMQDKRGVLPTLCLSKAYRNSPHIARSAERRHPVDQPHYSQNRCVNDHLVQLISQAFLGFVLFAISPL</sequence>
<evidence type="ECO:0000313" key="1">
    <source>
        <dbReference type="EMBL" id="KAF2165756.1"/>
    </source>
</evidence>
<proteinExistence type="predicted"/>
<dbReference type="AlphaFoldDB" id="A0A6A6CK03"/>
<dbReference type="Proteomes" id="UP000799537">
    <property type="component" value="Unassembled WGS sequence"/>
</dbReference>
<evidence type="ECO:0000313" key="2">
    <source>
        <dbReference type="Proteomes" id="UP000799537"/>
    </source>
</evidence>
<dbReference type="GeneID" id="54566326"/>
<organism evidence="1 2">
    <name type="scientific">Zasmidium cellare ATCC 36951</name>
    <dbReference type="NCBI Taxonomy" id="1080233"/>
    <lineage>
        <taxon>Eukaryota</taxon>
        <taxon>Fungi</taxon>
        <taxon>Dikarya</taxon>
        <taxon>Ascomycota</taxon>
        <taxon>Pezizomycotina</taxon>
        <taxon>Dothideomycetes</taxon>
        <taxon>Dothideomycetidae</taxon>
        <taxon>Mycosphaerellales</taxon>
        <taxon>Mycosphaerellaceae</taxon>
        <taxon>Zasmidium</taxon>
    </lineage>
</organism>
<reference evidence="1" key="1">
    <citation type="journal article" date="2020" name="Stud. Mycol.">
        <title>101 Dothideomycetes genomes: a test case for predicting lifestyles and emergence of pathogens.</title>
        <authorList>
            <person name="Haridas S."/>
            <person name="Albert R."/>
            <person name="Binder M."/>
            <person name="Bloem J."/>
            <person name="Labutti K."/>
            <person name="Salamov A."/>
            <person name="Andreopoulos B."/>
            <person name="Baker S."/>
            <person name="Barry K."/>
            <person name="Bills G."/>
            <person name="Bluhm B."/>
            <person name="Cannon C."/>
            <person name="Castanera R."/>
            <person name="Culley D."/>
            <person name="Daum C."/>
            <person name="Ezra D."/>
            <person name="Gonzalez J."/>
            <person name="Henrissat B."/>
            <person name="Kuo A."/>
            <person name="Liang C."/>
            <person name="Lipzen A."/>
            <person name="Lutzoni F."/>
            <person name="Magnuson J."/>
            <person name="Mondo S."/>
            <person name="Nolan M."/>
            <person name="Ohm R."/>
            <person name="Pangilinan J."/>
            <person name="Park H.-J."/>
            <person name="Ramirez L."/>
            <person name="Alfaro M."/>
            <person name="Sun H."/>
            <person name="Tritt A."/>
            <person name="Yoshinaga Y."/>
            <person name="Zwiers L.-H."/>
            <person name="Turgeon B."/>
            <person name="Goodwin S."/>
            <person name="Spatafora J."/>
            <person name="Crous P."/>
            <person name="Grigoriev I."/>
        </authorList>
    </citation>
    <scope>NUCLEOTIDE SEQUENCE</scope>
    <source>
        <strain evidence="1">ATCC 36951</strain>
    </source>
</reference>
<gene>
    <name evidence="1" type="ORF">M409DRAFT_55630</name>
</gene>